<protein>
    <submittedName>
        <fullName evidence="1">Uncharacterized protein</fullName>
    </submittedName>
</protein>
<proteinExistence type="predicted"/>
<dbReference type="EMBL" id="JAYMFH010000016">
    <property type="protein sequence ID" value="MEC4295671.1"/>
    <property type="molecule type" value="Genomic_DNA"/>
</dbReference>
<evidence type="ECO:0000313" key="1">
    <source>
        <dbReference type="EMBL" id="MEC4295671.1"/>
    </source>
</evidence>
<dbReference type="RefSeq" id="WP_326455067.1">
    <property type="nucleotide sequence ID" value="NZ_JAYMFH010000016.1"/>
</dbReference>
<evidence type="ECO:0000313" key="2">
    <source>
        <dbReference type="Proteomes" id="UP001343724"/>
    </source>
</evidence>
<dbReference type="Proteomes" id="UP001343724">
    <property type="component" value="Unassembled WGS sequence"/>
</dbReference>
<sequence>MIVEFESEMLRNKLCGAAGPQGFYPALSRSITNRISELRAAKSLGDIPTAPPPKLRLLSEAENKWAVALDEKHSLVLRAIHEPCDDHFNCSTTSITSVCVLSISEN</sequence>
<organism evidence="1 2">
    <name type="scientific">Adlercreutzia shanghongiae</name>
    <dbReference type="NCBI Taxonomy" id="3111773"/>
    <lineage>
        <taxon>Bacteria</taxon>
        <taxon>Bacillati</taxon>
        <taxon>Actinomycetota</taxon>
        <taxon>Coriobacteriia</taxon>
        <taxon>Eggerthellales</taxon>
        <taxon>Eggerthellaceae</taxon>
        <taxon>Adlercreutzia</taxon>
    </lineage>
</organism>
<keyword evidence="2" id="KW-1185">Reference proteome</keyword>
<comment type="caution">
    <text evidence="1">The sequence shown here is derived from an EMBL/GenBank/DDBJ whole genome shotgun (WGS) entry which is preliminary data.</text>
</comment>
<name>A0ABU6J0M3_9ACTN</name>
<gene>
    <name evidence="1" type="ORF">VJ920_10145</name>
</gene>
<accession>A0ABU6J0M3</accession>
<reference evidence="1 2" key="1">
    <citation type="submission" date="2024-01" db="EMBL/GenBank/DDBJ databases">
        <title>novel species in genus Adlercreutzia.</title>
        <authorList>
            <person name="Liu X."/>
        </authorList>
    </citation>
    <scope>NUCLEOTIDE SEQUENCE [LARGE SCALE GENOMIC DNA]</scope>
    <source>
        <strain evidence="1 2">R22</strain>
    </source>
</reference>